<dbReference type="SMART" id="SM00848">
    <property type="entry name" value="Inhibitor_I29"/>
    <property type="match status" value="1"/>
</dbReference>
<dbReference type="Gene3D" id="3.90.70.10">
    <property type="entry name" value="Cysteine proteinases"/>
    <property type="match status" value="1"/>
</dbReference>
<dbReference type="InterPro" id="IPR025660">
    <property type="entry name" value="Pept_his_AS"/>
</dbReference>
<keyword evidence="2" id="KW-0645">Protease</keyword>
<evidence type="ECO:0000256" key="9">
    <source>
        <dbReference type="SAM" id="Phobius"/>
    </source>
</evidence>
<dbReference type="FunFam" id="3.90.70.10:FF:000130">
    <property type="entry name" value="Cysteine proteinase 1"/>
    <property type="match status" value="1"/>
</dbReference>
<dbReference type="InterPro" id="IPR000668">
    <property type="entry name" value="Peptidase_C1A_C"/>
</dbReference>
<dbReference type="InterPro" id="IPR025661">
    <property type="entry name" value="Pept_asp_AS"/>
</dbReference>
<dbReference type="InterPro" id="IPR013201">
    <property type="entry name" value="Prot_inhib_I29"/>
</dbReference>
<dbReference type="PANTHER" id="PTHR12411">
    <property type="entry name" value="CYSTEINE PROTEASE FAMILY C1-RELATED"/>
    <property type="match status" value="1"/>
</dbReference>
<evidence type="ECO:0000259" key="11">
    <source>
        <dbReference type="SMART" id="SM00848"/>
    </source>
</evidence>
<comment type="similarity">
    <text evidence="1">Belongs to the peptidase C1 family.</text>
</comment>
<keyword evidence="9" id="KW-0472">Membrane</keyword>
<keyword evidence="9" id="KW-0812">Transmembrane</keyword>
<organism evidence="12">
    <name type="scientific">Strongyloides stercoralis</name>
    <name type="common">Threadworm</name>
    <dbReference type="NCBI Taxonomy" id="6248"/>
    <lineage>
        <taxon>Eukaryota</taxon>
        <taxon>Metazoa</taxon>
        <taxon>Ecdysozoa</taxon>
        <taxon>Nematoda</taxon>
        <taxon>Chromadorea</taxon>
        <taxon>Rhabditida</taxon>
        <taxon>Tylenchina</taxon>
        <taxon>Panagrolaimomorpha</taxon>
        <taxon>Strongyloidoidea</taxon>
        <taxon>Strongyloididae</taxon>
        <taxon>Strongyloides</taxon>
    </lineage>
</organism>
<reference evidence="12" key="1">
    <citation type="submission" date="2015-08" db="UniProtKB">
        <authorList>
            <consortium name="WormBaseParasite"/>
        </authorList>
    </citation>
    <scope>IDENTIFICATION</scope>
</reference>
<dbReference type="InterPro" id="IPR038765">
    <property type="entry name" value="Papain-like_cys_pep_sf"/>
</dbReference>
<evidence type="ECO:0000259" key="10">
    <source>
        <dbReference type="SMART" id="SM00645"/>
    </source>
</evidence>
<sequence length="387" mass="44739">MESIYKGHLKISSFLFIIKSMKILLIFITLAICFIRNGISSDDSNEWIKVINEKLPLSSVLSNQHNIHRVILKKYRVMPKDVMTFLKFTNYLQAYNKSYPTKYEVKKRFRIYKKNLQAIDFWNFNEQGTAVYGETEFMDMTPNEFKAIMLPYEWDQSIKPSKMADVSEYQNDNVPEAFDWRDHNAVTEVKNQMNCGSCWAFSVTGNIEGAWAIKKKQLISLSEQELLDCDVVDQACNGGLPSQAYKEIIRIGGLESEEKYPYRHEKDTCSWDSSLKAVYINDSVTLPPNEDDMKVWLFKNGPISIGVNANPLQFYRHGISHPWKMFCSPIFINHGVLIVGYGVEKNKPFWIIKNSWGTKFGENGYYRLFRGANVCGVREMATSAIIY</sequence>
<accession>A0A0K0E0S6</accession>
<dbReference type="SMART" id="SM00645">
    <property type="entry name" value="Pept_C1"/>
    <property type="match status" value="1"/>
</dbReference>
<dbReference type="PRINTS" id="PR00705">
    <property type="entry name" value="PAPAIN"/>
</dbReference>
<evidence type="ECO:0000256" key="1">
    <source>
        <dbReference type="ARBA" id="ARBA00008455"/>
    </source>
</evidence>
<feature type="domain" description="Peptidase C1A papain C-terminal" evidence="10">
    <location>
        <begin position="174"/>
        <end position="386"/>
    </location>
</feature>
<dbReference type="AlphaFoldDB" id="A0A0K0E0S6"/>
<evidence type="ECO:0000256" key="8">
    <source>
        <dbReference type="ARBA" id="ARBA00023180"/>
    </source>
</evidence>
<dbReference type="InterPro" id="IPR013128">
    <property type="entry name" value="Peptidase_C1A"/>
</dbReference>
<evidence type="ECO:0000256" key="2">
    <source>
        <dbReference type="ARBA" id="ARBA00022670"/>
    </source>
</evidence>
<dbReference type="STRING" id="6248.A0A0K0E0S6"/>
<dbReference type="CDD" id="cd02248">
    <property type="entry name" value="Peptidase_C1A"/>
    <property type="match status" value="1"/>
</dbReference>
<dbReference type="PROSITE" id="PS00639">
    <property type="entry name" value="THIOL_PROTEASE_HIS"/>
    <property type="match status" value="1"/>
</dbReference>
<dbReference type="Pfam" id="PF00112">
    <property type="entry name" value="Peptidase_C1"/>
    <property type="match status" value="1"/>
</dbReference>
<keyword evidence="3" id="KW-0732">Signal</keyword>
<dbReference type="PROSITE" id="PS00640">
    <property type="entry name" value="THIOL_PROTEASE_ASN"/>
    <property type="match status" value="1"/>
</dbReference>
<dbReference type="SUPFAM" id="SSF54001">
    <property type="entry name" value="Cysteine proteinases"/>
    <property type="match status" value="1"/>
</dbReference>
<proteinExistence type="inferred from homology"/>
<evidence type="ECO:0000313" key="12">
    <source>
        <dbReference type="WBParaSite" id="SSTP_0000308800.1"/>
    </source>
</evidence>
<keyword evidence="9" id="KW-1133">Transmembrane helix</keyword>
<dbReference type="GO" id="GO:0008234">
    <property type="term" value="F:cysteine-type peptidase activity"/>
    <property type="evidence" value="ECO:0007669"/>
    <property type="project" value="UniProtKB-KW"/>
</dbReference>
<evidence type="ECO:0000256" key="3">
    <source>
        <dbReference type="ARBA" id="ARBA00022729"/>
    </source>
</evidence>
<protein>
    <submittedName>
        <fullName evidence="12">Pept_C1 domain-containing protein</fullName>
    </submittedName>
</protein>
<dbReference type="GO" id="GO:0006508">
    <property type="term" value="P:proteolysis"/>
    <property type="evidence" value="ECO:0007669"/>
    <property type="project" value="UniProtKB-KW"/>
</dbReference>
<dbReference type="PROSITE" id="PS00139">
    <property type="entry name" value="THIOL_PROTEASE_CYS"/>
    <property type="match status" value="1"/>
</dbReference>
<feature type="domain" description="Cathepsin propeptide inhibitor" evidence="11">
    <location>
        <begin position="88"/>
        <end position="145"/>
    </location>
</feature>
<dbReference type="InterPro" id="IPR000169">
    <property type="entry name" value="Pept_cys_AS"/>
</dbReference>
<keyword evidence="8" id="KW-0325">Glycoprotein</keyword>
<dbReference type="WBParaSite" id="SSTP_0000308800.1">
    <property type="protein sequence ID" value="SSTP_0000308800.1"/>
    <property type="gene ID" value="SSTP_0000308800"/>
</dbReference>
<keyword evidence="5" id="KW-0788">Thiol protease</keyword>
<dbReference type="Pfam" id="PF08246">
    <property type="entry name" value="Inhibitor_I29"/>
    <property type="match status" value="1"/>
</dbReference>
<name>A0A0K0E0S6_STRER</name>
<keyword evidence="7" id="KW-1015">Disulfide bond</keyword>
<keyword evidence="6" id="KW-0865">Zymogen</keyword>
<dbReference type="InterPro" id="IPR039417">
    <property type="entry name" value="Peptidase_C1A_papain-like"/>
</dbReference>
<evidence type="ECO:0000256" key="4">
    <source>
        <dbReference type="ARBA" id="ARBA00022801"/>
    </source>
</evidence>
<evidence type="ECO:0000256" key="7">
    <source>
        <dbReference type="ARBA" id="ARBA00023157"/>
    </source>
</evidence>
<feature type="transmembrane region" description="Helical" evidence="9">
    <location>
        <begin position="21"/>
        <end position="39"/>
    </location>
</feature>
<keyword evidence="4" id="KW-0378">Hydrolase</keyword>
<evidence type="ECO:0000256" key="5">
    <source>
        <dbReference type="ARBA" id="ARBA00022807"/>
    </source>
</evidence>
<evidence type="ECO:0000256" key="6">
    <source>
        <dbReference type="ARBA" id="ARBA00023145"/>
    </source>
</evidence>